<dbReference type="InterPro" id="IPR050109">
    <property type="entry name" value="HTH-type_TetR-like_transc_reg"/>
</dbReference>
<proteinExistence type="predicted"/>
<dbReference type="PANTHER" id="PTHR30055">
    <property type="entry name" value="HTH-TYPE TRANSCRIPTIONAL REGULATOR RUTR"/>
    <property type="match status" value="1"/>
</dbReference>
<dbReference type="EMBL" id="JAUSVM010000001">
    <property type="protein sequence ID" value="MDQ0424823.1"/>
    <property type="molecule type" value="Genomic_DNA"/>
</dbReference>
<dbReference type="Gene3D" id="1.10.357.10">
    <property type="entry name" value="Tetracycline Repressor, domain 2"/>
    <property type="match status" value="1"/>
</dbReference>
<dbReference type="InterPro" id="IPR009057">
    <property type="entry name" value="Homeodomain-like_sf"/>
</dbReference>
<comment type="caution">
    <text evidence="8">The sequence shown here is derived from an EMBL/GenBank/DDBJ whole genome shotgun (WGS) entry which is preliminary data.</text>
</comment>
<evidence type="ECO:0000313" key="8">
    <source>
        <dbReference type="EMBL" id="MDQ0424823.1"/>
    </source>
</evidence>
<feature type="domain" description="HTH tetR-type" evidence="7">
    <location>
        <begin position="17"/>
        <end position="77"/>
    </location>
</feature>
<organism evidence="8 9">
    <name type="scientific">Cellulomonas iranensis</name>
    <dbReference type="NCBI Taxonomy" id="76862"/>
    <lineage>
        <taxon>Bacteria</taxon>
        <taxon>Bacillati</taxon>
        <taxon>Actinomycetota</taxon>
        <taxon>Actinomycetes</taxon>
        <taxon>Micrococcales</taxon>
        <taxon>Cellulomonadaceae</taxon>
        <taxon>Cellulomonas</taxon>
    </lineage>
</organism>
<dbReference type="RefSeq" id="WP_070319766.1">
    <property type="nucleotide sequence ID" value="NZ_JAUSVM010000001.1"/>
</dbReference>
<keyword evidence="3 5" id="KW-0238">DNA-binding</keyword>
<evidence type="ECO:0000256" key="3">
    <source>
        <dbReference type="ARBA" id="ARBA00023125"/>
    </source>
</evidence>
<sequence length="215" mass="23104">MDEAVTSRVRRPRAATQERREEIVRAAARTFGSKGYRTGSLADVAEQVGITHAGVLHHFGSKEQLLVAVLQQRDDDGVRDLEGQHIPGGLELFRHLVRTVRANEGRRGLVQGYTVLVGESVTEGHPARPWVTQRFAVLRGQVADAVQEIGPHVPRTAAVRAADAVIGVMDGLQTQWLLDDSAVELADATAFAIEAILAATLAGADAPRPVGDVED</sequence>
<gene>
    <name evidence="8" type="ORF">JO380_001204</name>
</gene>
<feature type="region of interest" description="Disordered" evidence="6">
    <location>
        <begin position="1"/>
        <end position="20"/>
    </location>
</feature>
<keyword evidence="1" id="KW-0678">Repressor</keyword>
<evidence type="ECO:0000256" key="6">
    <source>
        <dbReference type="SAM" id="MobiDB-lite"/>
    </source>
</evidence>
<dbReference type="PRINTS" id="PR00455">
    <property type="entry name" value="HTHTETR"/>
</dbReference>
<evidence type="ECO:0000259" key="7">
    <source>
        <dbReference type="PROSITE" id="PS50977"/>
    </source>
</evidence>
<dbReference type="SUPFAM" id="SSF46689">
    <property type="entry name" value="Homeodomain-like"/>
    <property type="match status" value="1"/>
</dbReference>
<dbReference type="PROSITE" id="PS50977">
    <property type="entry name" value="HTH_TETR_2"/>
    <property type="match status" value="1"/>
</dbReference>
<dbReference type="Proteomes" id="UP001240250">
    <property type="component" value="Unassembled WGS sequence"/>
</dbReference>
<dbReference type="SUPFAM" id="SSF48498">
    <property type="entry name" value="Tetracyclin repressor-like, C-terminal domain"/>
    <property type="match status" value="1"/>
</dbReference>
<evidence type="ECO:0000313" key="9">
    <source>
        <dbReference type="Proteomes" id="UP001240250"/>
    </source>
</evidence>
<evidence type="ECO:0000256" key="5">
    <source>
        <dbReference type="PROSITE-ProRule" id="PRU00335"/>
    </source>
</evidence>
<keyword evidence="4" id="KW-0804">Transcription</keyword>
<name>A0ABU0GID8_9CELL</name>
<dbReference type="PANTHER" id="PTHR30055:SF175">
    <property type="entry name" value="HTH-TYPE TRANSCRIPTIONAL REPRESSOR KSTR2"/>
    <property type="match status" value="1"/>
</dbReference>
<dbReference type="Pfam" id="PF00440">
    <property type="entry name" value="TetR_N"/>
    <property type="match status" value="1"/>
</dbReference>
<reference evidence="8 9" key="1">
    <citation type="submission" date="2023-07" db="EMBL/GenBank/DDBJ databases">
        <title>Sequencing the genomes of 1000 actinobacteria strains.</title>
        <authorList>
            <person name="Klenk H.-P."/>
        </authorList>
    </citation>
    <scope>NUCLEOTIDE SEQUENCE [LARGE SCALE GENOMIC DNA]</scope>
    <source>
        <strain evidence="8 9">DSM 14785</strain>
    </source>
</reference>
<keyword evidence="2" id="KW-0805">Transcription regulation</keyword>
<dbReference type="InterPro" id="IPR001647">
    <property type="entry name" value="HTH_TetR"/>
</dbReference>
<keyword evidence="9" id="KW-1185">Reference proteome</keyword>
<protein>
    <submittedName>
        <fullName evidence="8">AcrR family transcriptional regulator</fullName>
    </submittedName>
</protein>
<dbReference type="InterPro" id="IPR036271">
    <property type="entry name" value="Tet_transcr_reg_TetR-rel_C_sf"/>
</dbReference>
<feature type="DNA-binding region" description="H-T-H motif" evidence="5">
    <location>
        <begin position="40"/>
        <end position="59"/>
    </location>
</feature>
<evidence type="ECO:0000256" key="4">
    <source>
        <dbReference type="ARBA" id="ARBA00023163"/>
    </source>
</evidence>
<accession>A0ABU0GID8</accession>
<evidence type="ECO:0000256" key="1">
    <source>
        <dbReference type="ARBA" id="ARBA00022491"/>
    </source>
</evidence>
<evidence type="ECO:0000256" key="2">
    <source>
        <dbReference type="ARBA" id="ARBA00023015"/>
    </source>
</evidence>